<dbReference type="InterPro" id="IPR001920">
    <property type="entry name" value="Asp/Glu_race"/>
</dbReference>
<evidence type="ECO:0000313" key="3">
    <source>
        <dbReference type="EMBL" id="SHF63695.1"/>
    </source>
</evidence>
<dbReference type="Proteomes" id="UP000186132">
    <property type="component" value="Unassembled WGS sequence"/>
</dbReference>
<dbReference type="InterPro" id="IPR004380">
    <property type="entry name" value="Asp_race"/>
</dbReference>
<dbReference type="RefSeq" id="WP_073385462.1">
    <property type="nucleotide sequence ID" value="NZ_FQVU01000001.1"/>
</dbReference>
<dbReference type="STRING" id="1206085.SAMN05443575_0502"/>
<keyword evidence="2" id="KW-0413">Isomerase</keyword>
<dbReference type="NCBIfam" id="TIGR00035">
    <property type="entry name" value="asp_race"/>
    <property type="match status" value="1"/>
</dbReference>
<evidence type="ECO:0000256" key="2">
    <source>
        <dbReference type="ARBA" id="ARBA00023235"/>
    </source>
</evidence>
<keyword evidence="4" id="KW-1185">Reference proteome</keyword>
<protein>
    <submittedName>
        <fullName evidence="3">Aspartate racemase</fullName>
    </submittedName>
</protein>
<dbReference type="SUPFAM" id="SSF53681">
    <property type="entry name" value="Aspartate/glutamate racemase"/>
    <property type="match status" value="2"/>
</dbReference>
<dbReference type="EMBL" id="FQVU01000001">
    <property type="protein sequence ID" value="SHF63695.1"/>
    <property type="molecule type" value="Genomic_DNA"/>
</dbReference>
<evidence type="ECO:0000256" key="1">
    <source>
        <dbReference type="ARBA" id="ARBA00007847"/>
    </source>
</evidence>
<dbReference type="Gene3D" id="3.40.50.1860">
    <property type="match status" value="2"/>
</dbReference>
<accession>A0A1M5DA07</accession>
<name>A0A1M5DA07_9ACTN</name>
<dbReference type="AlphaFoldDB" id="A0A1M5DA07"/>
<dbReference type="OrthoDB" id="9803739at2"/>
<dbReference type="GO" id="GO:0047661">
    <property type="term" value="F:amino-acid racemase activity"/>
    <property type="evidence" value="ECO:0007669"/>
    <property type="project" value="InterPro"/>
</dbReference>
<proteinExistence type="inferred from homology"/>
<reference evidence="3 4" key="1">
    <citation type="submission" date="2016-11" db="EMBL/GenBank/DDBJ databases">
        <authorList>
            <person name="Jaros S."/>
            <person name="Januszkiewicz K."/>
            <person name="Wedrychowicz H."/>
        </authorList>
    </citation>
    <scope>NUCLEOTIDE SEQUENCE [LARGE SCALE GENOMIC DNA]</scope>
    <source>
        <strain evidence="3 4">DSM 45627</strain>
    </source>
</reference>
<evidence type="ECO:0000313" key="4">
    <source>
        <dbReference type="Proteomes" id="UP000186132"/>
    </source>
</evidence>
<dbReference type="PANTHER" id="PTHR21198:SF7">
    <property type="entry name" value="ASPARTATE-GLUTAMATE RACEMASE FAMILY"/>
    <property type="match status" value="1"/>
</dbReference>
<dbReference type="PANTHER" id="PTHR21198">
    <property type="entry name" value="GLUTAMATE RACEMASE"/>
    <property type="match status" value="1"/>
</dbReference>
<sequence length="232" mass="24559">MRRVGLIGGTSWVSSAHYYRALNEGVAAAIGGSASAPVTLWSVEFGEVARLQHDGDWAGVSRVLCDAARALAAAGCEGVALAANTTHLVADDVRVALGSTPLLDLVDLTATALAGRRRVGLLGTRFTMSSAMFPERLARDGIDVLVPDEHAQARVHDVIYDELTRDVVTEQARDDYLAVIDKLVADGAEAIVLACTELAMLDLDERSPVPLVDTTDVHCRALLDFILAGDPA</sequence>
<dbReference type="Pfam" id="PF01177">
    <property type="entry name" value="Asp_Glu_race"/>
    <property type="match status" value="1"/>
</dbReference>
<organism evidence="3 4">
    <name type="scientific">Jatrophihabitans endophyticus</name>
    <dbReference type="NCBI Taxonomy" id="1206085"/>
    <lineage>
        <taxon>Bacteria</taxon>
        <taxon>Bacillati</taxon>
        <taxon>Actinomycetota</taxon>
        <taxon>Actinomycetes</taxon>
        <taxon>Jatrophihabitantales</taxon>
        <taxon>Jatrophihabitantaceae</taxon>
        <taxon>Jatrophihabitans</taxon>
    </lineage>
</organism>
<gene>
    <name evidence="3" type="ORF">SAMN05443575_0502</name>
</gene>
<dbReference type="InterPro" id="IPR015942">
    <property type="entry name" value="Asp/Glu/hydantoin_racemase"/>
</dbReference>
<comment type="similarity">
    <text evidence="1">Belongs to the aspartate/glutamate racemases family.</text>
</comment>